<keyword evidence="8 13" id="KW-1133">Transmembrane helix</keyword>
<feature type="transmembrane region" description="Helical" evidence="13">
    <location>
        <begin position="92"/>
        <end position="112"/>
    </location>
</feature>
<proteinExistence type="inferred from homology"/>
<dbReference type="GO" id="GO:0015252">
    <property type="term" value="F:proton channel activity"/>
    <property type="evidence" value="ECO:0007669"/>
    <property type="project" value="InterPro"/>
</dbReference>
<comment type="subcellular location">
    <subcellularLocation>
        <location evidence="1">Membrane</location>
        <topology evidence="1">Multi-pass membrane protein</topology>
    </subcellularLocation>
</comment>
<evidence type="ECO:0000256" key="12">
    <source>
        <dbReference type="ARBA" id="ARBA00034430"/>
    </source>
</evidence>
<evidence type="ECO:0000256" key="2">
    <source>
        <dbReference type="ARBA" id="ARBA00006920"/>
    </source>
</evidence>
<dbReference type="OrthoDB" id="7626281at2"/>
<protein>
    <submittedName>
        <fullName evidence="14">Membrane protein</fullName>
    </submittedName>
</protein>
<evidence type="ECO:0000256" key="8">
    <source>
        <dbReference type="ARBA" id="ARBA00022989"/>
    </source>
</evidence>
<evidence type="ECO:0000256" key="5">
    <source>
        <dbReference type="ARBA" id="ARBA00022692"/>
    </source>
</evidence>
<gene>
    <name evidence="14" type="ORF">IX38_21000</name>
</gene>
<dbReference type="RefSeq" id="WP_034707730.1">
    <property type="nucleotide sequence ID" value="NZ_JPRO01000027.1"/>
</dbReference>
<keyword evidence="11" id="KW-0407">Ion channel</keyword>
<dbReference type="eggNOG" id="COG3548">
    <property type="taxonomic scope" value="Bacteria"/>
</dbReference>
<evidence type="ECO:0000256" key="1">
    <source>
        <dbReference type="ARBA" id="ARBA00004141"/>
    </source>
</evidence>
<evidence type="ECO:0000256" key="11">
    <source>
        <dbReference type="ARBA" id="ARBA00023303"/>
    </source>
</evidence>
<dbReference type="InterPro" id="IPR010617">
    <property type="entry name" value="TMEM175-like"/>
</dbReference>
<comment type="similarity">
    <text evidence="2">Belongs to the TMEM175 family.</text>
</comment>
<sequence length="208" mass="23800">MTSFNKLAGQSTGRIEALSDAVFGVAMTLLVLEIEVPEFHGQATEKELALAFLALMPKFLVYFLSFMTAGIFWVGQSAQFKYIKSSDRNITWINLLFLLFVSVLPFSTAFLGDHISFKFSIFIYWLNIFLLGSMLFINWEYAKKHNFISEEMKETVYSPVKMRIVWAQLLYFTGALLCFVNIYLSIAVIIAVQLNYAFALISNRKQDS</sequence>
<keyword evidence="10 13" id="KW-0472">Membrane</keyword>
<reference evidence="14 15" key="1">
    <citation type="submission" date="2014-07" db="EMBL/GenBank/DDBJ databases">
        <title>Genome of Chryseobacterium luteum DSM 18605.</title>
        <authorList>
            <person name="Stropko S.J."/>
            <person name="Pipes S.E."/>
            <person name="Newman J.D."/>
        </authorList>
    </citation>
    <scope>NUCLEOTIDE SEQUENCE [LARGE SCALE GENOMIC DNA]</scope>
    <source>
        <strain evidence="14 15">DSM 18605</strain>
    </source>
</reference>
<evidence type="ECO:0000313" key="14">
    <source>
        <dbReference type="EMBL" id="KFE97238.1"/>
    </source>
</evidence>
<keyword evidence="5 13" id="KW-0812">Transmembrane</keyword>
<evidence type="ECO:0000313" key="15">
    <source>
        <dbReference type="Proteomes" id="UP000028703"/>
    </source>
</evidence>
<comment type="caution">
    <text evidence="14">The sequence shown here is derived from an EMBL/GenBank/DDBJ whole genome shotgun (WGS) entry which is preliminary data.</text>
</comment>
<evidence type="ECO:0000256" key="9">
    <source>
        <dbReference type="ARBA" id="ARBA00023065"/>
    </source>
</evidence>
<dbReference type="PANTHER" id="PTHR31462">
    <property type="entry name" value="ENDOSOMAL/LYSOSOMAL POTASSIUM CHANNEL TMEM175"/>
    <property type="match status" value="1"/>
</dbReference>
<dbReference type="STRING" id="421531.IX38_21000"/>
<feature type="transmembrane region" description="Helical" evidence="13">
    <location>
        <begin position="169"/>
        <end position="198"/>
    </location>
</feature>
<keyword evidence="9" id="KW-0406">Ion transport</keyword>
<evidence type="ECO:0000256" key="4">
    <source>
        <dbReference type="ARBA" id="ARBA00022538"/>
    </source>
</evidence>
<dbReference type="PANTHER" id="PTHR31462:SF5">
    <property type="entry name" value="ENDOSOMAL_LYSOSOMAL PROTON CHANNEL TMEM175"/>
    <property type="match status" value="1"/>
</dbReference>
<keyword evidence="15" id="KW-1185">Reference proteome</keyword>
<organism evidence="14 15">
    <name type="scientific">Chryseobacterium luteum</name>
    <dbReference type="NCBI Taxonomy" id="421531"/>
    <lineage>
        <taxon>Bacteria</taxon>
        <taxon>Pseudomonadati</taxon>
        <taxon>Bacteroidota</taxon>
        <taxon>Flavobacteriia</taxon>
        <taxon>Flavobacteriales</taxon>
        <taxon>Weeksellaceae</taxon>
        <taxon>Chryseobacterium group</taxon>
        <taxon>Chryseobacterium</taxon>
    </lineage>
</organism>
<evidence type="ECO:0000256" key="10">
    <source>
        <dbReference type="ARBA" id="ARBA00023136"/>
    </source>
</evidence>
<keyword evidence="4" id="KW-0633">Potassium transport</keyword>
<dbReference type="Proteomes" id="UP000028703">
    <property type="component" value="Unassembled WGS sequence"/>
</dbReference>
<evidence type="ECO:0000256" key="13">
    <source>
        <dbReference type="SAM" id="Phobius"/>
    </source>
</evidence>
<feature type="transmembrane region" description="Helical" evidence="13">
    <location>
        <begin position="48"/>
        <end position="72"/>
    </location>
</feature>
<dbReference type="AlphaFoldDB" id="A0A085YYH5"/>
<name>A0A085YYH5_9FLAO</name>
<dbReference type="GO" id="GO:0005267">
    <property type="term" value="F:potassium channel activity"/>
    <property type="evidence" value="ECO:0007669"/>
    <property type="project" value="UniProtKB-KW"/>
</dbReference>
<evidence type="ECO:0000256" key="7">
    <source>
        <dbReference type="ARBA" id="ARBA00022958"/>
    </source>
</evidence>
<dbReference type="Pfam" id="PF06736">
    <property type="entry name" value="TMEM175"/>
    <property type="match status" value="1"/>
</dbReference>
<dbReference type="EMBL" id="JPRO01000027">
    <property type="protein sequence ID" value="KFE97238.1"/>
    <property type="molecule type" value="Genomic_DNA"/>
</dbReference>
<keyword evidence="7" id="KW-0630">Potassium</keyword>
<keyword evidence="6" id="KW-0631">Potassium channel</keyword>
<feature type="transmembrane region" description="Helical" evidence="13">
    <location>
        <begin position="119"/>
        <end position="139"/>
    </location>
</feature>
<comment type="catalytic activity">
    <reaction evidence="12">
        <text>K(+)(in) = K(+)(out)</text>
        <dbReference type="Rhea" id="RHEA:29463"/>
        <dbReference type="ChEBI" id="CHEBI:29103"/>
    </reaction>
</comment>
<keyword evidence="3" id="KW-0813">Transport</keyword>
<accession>A0A085YYH5</accession>
<dbReference type="GO" id="GO:0016020">
    <property type="term" value="C:membrane"/>
    <property type="evidence" value="ECO:0007669"/>
    <property type="project" value="UniProtKB-SubCell"/>
</dbReference>
<evidence type="ECO:0000256" key="6">
    <source>
        <dbReference type="ARBA" id="ARBA00022826"/>
    </source>
</evidence>
<evidence type="ECO:0000256" key="3">
    <source>
        <dbReference type="ARBA" id="ARBA00022448"/>
    </source>
</evidence>